<proteinExistence type="predicted"/>
<sequence>MNKLLTTITLLCFSVAASAQENVKESEIEVRILSAY</sequence>
<name>A0A382WZT9_9ZZZZ</name>
<evidence type="ECO:0000313" key="1">
    <source>
        <dbReference type="EMBL" id="SVD63668.1"/>
    </source>
</evidence>
<dbReference type="EMBL" id="UINC01163382">
    <property type="protein sequence ID" value="SVD63668.1"/>
    <property type="molecule type" value="Genomic_DNA"/>
</dbReference>
<protein>
    <submittedName>
        <fullName evidence="1">Uncharacterized protein</fullName>
    </submittedName>
</protein>
<organism evidence="1">
    <name type="scientific">marine metagenome</name>
    <dbReference type="NCBI Taxonomy" id="408172"/>
    <lineage>
        <taxon>unclassified sequences</taxon>
        <taxon>metagenomes</taxon>
        <taxon>ecological metagenomes</taxon>
    </lineage>
</organism>
<gene>
    <name evidence="1" type="ORF">METZ01_LOCUS416522</name>
</gene>
<feature type="non-terminal residue" evidence="1">
    <location>
        <position position="36"/>
    </location>
</feature>
<accession>A0A382WZT9</accession>
<reference evidence="1" key="1">
    <citation type="submission" date="2018-05" db="EMBL/GenBank/DDBJ databases">
        <authorList>
            <person name="Lanie J.A."/>
            <person name="Ng W.-L."/>
            <person name="Kazmierczak K.M."/>
            <person name="Andrzejewski T.M."/>
            <person name="Davidsen T.M."/>
            <person name="Wayne K.J."/>
            <person name="Tettelin H."/>
            <person name="Glass J.I."/>
            <person name="Rusch D."/>
            <person name="Podicherti R."/>
            <person name="Tsui H.-C.T."/>
            <person name="Winkler M.E."/>
        </authorList>
    </citation>
    <scope>NUCLEOTIDE SEQUENCE</scope>
</reference>
<dbReference type="AlphaFoldDB" id="A0A382WZT9"/>